<evidence type="ECO:0000256" key="1">
    <source>
        <dbReference type="ARBA" id="ARBA00004141"/>
    </source>
</evidence>
<dbReference type="SUPFAM" id="SSF81452">
    <property type="entry name" value="Cytochrome c oxidase subunit III-like"/>
    <property type="match status" value="1"/>
</dbReference>
<evidence type="ECO:0000256" key="3">
    <source>
        <dbReference type="ARBA" id="ARBA00015944"/>
    </source>
</evidence>
<evidence type="ECO:0000256" key="7">
    <source>
        <dbReference type="ARBA" id="ARBA00023136"/>
    </source>
</evidence>
<dbReference type="InterPro" id="IPR035973">
    <property type="entry name" value="Cyt_c_oxidase_su3-like_sf"/>
</dbReference>
<comment type="similarity">
    <text evidence="2 8">Belongs to the cytochrome c oxidase subunit 3 family.</text>
</comment>
<dbReference type="GO" id="GO:0016020">
    <property type="term" value="C:membrane"/>
    <property type="evidence" value="ECO:0007669"/>
    <property type="project" value="UniProtKB-SubCell"/>
</dbReference>
<dbReference type="PANTHER" id="PTHR11403">
    <property type="entry name" value="CYTOCHROME C OXIDASE SUBUNIT III"/>
    <property type="match status" value="1"/>
</dbReference>
<dbReference type="PANTHER" id="PTHR11403:SF7">
    <property type="entry name" value="CYTOCHROME C OXIDASE SUBUNIT 3"/>
    <property type="match status" value="1"/>
</dbReference>
<dbReference type="EMBL" id="DQ985706">
    <property type="protein sequence ID" value="ABI53732.1"/>
    <property type="molecule type" value="Genomic_DNA"/>
</dbReference>
<dbReference type="GeneID" id="4794240"/>
<accession>A2T843</accession>
<dbReference type="Gene3D" id="1.20.120.80">
    <property type="entry name" value="Cytochrome c oxidase, subunit III, four-helix bundle"/>
    <property type="match status" value="1"/>
</dbReference>
<dbReference type="InterPro" id="IPR000298">
    <property type="entry name" value="Cyt_c_oxidase-like_su3"/>
</dbReference>
<evidence type="ECO:0000256" key="6">
    <source>
        <dbReference type="ARBA" id="ARBA00022989"/>
    </source>
</evidence>
<gene>
    <name evidence="11" type="primary">cox3</name>
</gene>
<keyword evidence="5" id="KW-1278">Translocase</keyword>
<keyword evidence="6 9" id="KW-1133">Transmembrane helix</keyword>
<feature type="transmembrane region" description="Helical" evidence="9">
    <location>
        <begin position="152"/>
        <end position="182"/>
    </location>
</feature>
<evidence type="ECO:0000259" key="10">
    <source>
        <dbReference type="PROSITE" id="PS50253"/>
    </source>
</evidence>
<dbReference type="Pfam" id="PF00510">
    <property type="entry name" value="COX3"/>
    <property type="match status" value="1"/>
</dbReference>
<dbReference type="CDD" id="cd00386">
    <property type="entry name" value="Heme_Cu_Oxidase_III_like"/>
    <property type="match status" value="1"/>
</dbReference>
<dbReference type="CTD" id="4514"/>
<feature type="transmembrane region" description="Helical" evidence="9">
    <location>
        <begin position="89"/>
        <end position="113"/>
    </location>
</feature>
<evidence type="ECO:0000256" key="9">
    <source>
        <dbReference type="SAM" id="Phobius"/>
    </source>
</evidence>
<evidence type="ECO:0000256" key="5">
    <source>
        <dbReference type="ARBA" id="ARBA00022967"/>
    </source>
</evidence>
<keyword evidence="8 11" id="KW-0496">Mitochondrion</keyword>
<evidence type="ECO:0000256" key="2">
    <source>
        <dbReference type="ARBA" id="ARBA00010581"/>
    </source>
</evidence>
<reference evidence="11" key="2">
    <citation type="journal article" date="2007" name="Parasitology">
        <title>Characterization of the mitochondrial genome of Diphyllobothrium latum (Cestoda: Pseudophyllidea) - implications for the phylogeny of eucestodes.</title>
        <authorList>
            <person name="Park J.K."/>
            <person name="Kim K.H."/>
            <person name="Kang S."/>
            <person name="Jeon H.K."/>
            <person name="Kim J.H."/>
            <person name="Littlewood D.T."/>
            <person name="Eom K.S."/>
        </authorList>
    </citation>
    <scope>NUCLEOTIDE SEQUENCE</scope>
</reference>
<keyword evidence="4 8" id="KW-0812">Transmembrane</keyword>
<reference evidence="11" key="1">
    <citation type="submission" date="2006-09" db="EMBL/GenBank/DDBJ databases">
        <authorList>
            <person name="Park J.-K."/>
            <person name="Kim K.-H."/>
            <person name="Kang S.-H."/>
            <person name="Jeon H.-K."/>
            <person name="Kim J.-H."/>
            <person name="Eom K.S."/>
        </authorList>
    </citation>
    <scope>NUCLEOTIDE SEQUENCE</scope>
</reference>
<protein>
    <recommendedName>
        <fullName evidence="3 8">Cytochrome c oxidase subunit 3</fullName>
    </recommendedName>
</protein>
<keyword evidence="7 9" id="KW-0472">Membrane</keyword>
<dbReference type="RefSeq" id="YP_001031211.1">
    <property type="nucleotide sequence ID" value="NC_008945.1"/>
</dbReference>
<sequence>MSFLPIFNSLMLGVIVAGLFLWKLSILLLILPAIVISIVFFWFDLLNWDFHYESAFWLFILSEVIAFGSLLVSCFWFDNNSFISLSSSLEIPFMGCFLLLGSSISVTGFHHVMFWPYSWVLLLLTTLLGSGFIILQLFEFNEIFINLIDSSFYASCFCTVGLHFLHVFIGVIGLSIILYLGVKSAGAYRCTVVTWYWHFVDYIWLLVYACVYVCYW</sequence>
<feature type="transmembrane region" description="Helical" evidence="9">
    <location>
        <begin position="55"/>
        <end position="77"/>
    </location>
</feature>
<evidence type="ECO:0000256" key="8">
    <source>
        <dbReference type="RuleBase" id="RU003375"/>
    </source>
</evidence>
<dbReference type="InterPro" id="IPR013833">
    <property type="entry name" value="Cyt_c_oxidase_su3_a-hlx"/>
</dbReference>
<dbReference type="GO" id="GO:0004129">
    <property type="term" value="F:cytochrome-c oxidase activity"/>
    <property type="evidence" value="ECO:0007669"/>
    <property type="project" value="InterPro"/>
</dbReference>
<dbReference type="PROSITE" id="PS50253">
    <property type="entry name" value="COX3"/>
    <property type="match status" value="1"/>
</dbReference>
<evidence type="ECO:0000313" key="11">
    <source>
        <dbReference type="EMBL" id="ABI53732.1"/>
    </source>
</evidence>
<geneLocation type="mitochondrion" evidence="11"/>
<feature type="domain" description="Heme-copper oxidase subunit III family profile" evidence="10">
    <location>
        <begin position="1"/>
        <end position="216"/>
    </location>
</feature>
<dbReference type="GO" id="GO:0019646">
    <property type="term" value="P:aerobic electron transport chain"/>
    <property type="evidence" value="ECO:0007669"/>
    <property type="project" value="InterPro"/>
</dbReference>
<comment type="subcellular location">
    <subcellularLocation>
        <location evidence="1">Membrane</location>
        <topology evidence="1">Multi-pass membrane protein</topology>
    </subcellularLocation>
</comment>
<feature type="transmembrane region" description="Helical" evidence="9">
    <location>
        <begin position="12"/>
        <end position="43"/>
    </location>
</feature>
<proteinExistence type="inferred from homology"/>
<dbReference type="AlphaFoldDB" id="A2T843"/>
<comment type="function">
    <text evidence="8">Component of the cytochrome c oxidase, the last enzyme in the mitochondrial electron transport chain which drives oxidative phosphorylation. The respiratory chain contains 3 multisubunit complexes succinate dehydrogenase (complex II, CII), ubiquinol-cytochrome c oxidoreductase (cytochrome b-c1 complex, complex III, CIII) and cytochrome c oxidase (complex IV, CIV), that cooperate to transfer electrons derived from NADH and succinate to molecular oxygen, creating an electrochemical gradient over the inner membrane that drives transmembrane transport and the ATP synthase. Cytochrome c oxidase is the component of the respiratory chain that catalyzes the reduction of oxygen to water. Electrons originating from reduced cytochrome c in the intermembrane space (IMS) are transferred via the dinuclear copper A center (CU(A)) of subunit 2 and heme A of subunit 1 to the active site in subunit 1, a binuclear center (BNC) formed by heme A3 and copper B (CU(B)). The BNC reduces molecular oxygen to 2 water molecules using 4 electrons from cytochrome c in the IMS and 4 protons from the mitochondrial matrix.</text>
</comment>
<feature type="transmembrane region" description="Helical" evidence="9">
    <location>
        <begin position="119"/>
        <end position="140"/>
    </location>
</feature>
<evidence type="ECO:0000256" key="4">
    <source>
        <dbReference type="ARBA" id="ARBA00022692"/>
    </source>
</evidence>
<name>A2T843_DIBLA</name>
<organism evidence="11">
    <name type="scientific">Dibothriocephalus latus</name>
    <name type="common">Fish tapeworm</name>
    <name type="synonym">Diphyllobothrium latum</name>
    <dbReference type="NCBI Taxonomy" id="60516"/>
    <lineage>
        <taxon>Eukaryota</taxon>
        <taxon>Metazoa</taxon>
        <taxon>Spiralia</taxon>
        <taxon>Lophotrochozoa</taxon>
        <taxon>Platyhelminthes</taxon>
        <taxon>Cestoda</taxon>
        <taxon>Eucestoda</taxon>
        <taxon>Diphyllobothriidea</taxon>
        <taxon>Diphyllobothriidae</taxon>
        <taxon>Dibothriocephalus</taxon>
    </lineage>
</organism>
<feature type="transmembrane region" description="Helical" evidence="9">
    <location>
        <begin position="194"/>
        <end position="215"/>
    </location>
</feature>
<dbReference type="InterPro" id="IPR024791">
    <property type="entry name" value="Cyt_c/ubiquinol_Oxase_su3"/>
</dbReference>